<organism evidence="1 2">
    <name type="scientific">Suillus plorans</name>
    <dbReference type="NCBI Taxonomy" id="116603"/>
    <lineage>
        <taxon>Eukaryota</taxon>
        <taxon>Fungi</taxon>
        <taxon>Dikarya</taxon>
        <taxon>Basidiomycota</taxon>
        <taxon>Agaricomycotina</taxon>
        <taxon>Agaricomycetes</taxon>
        <taxon>Agaricomycetidae</taxon>
        <taxon>Boletales</taxon>
        <taxon>Suillineae</taxon>
        <taxon>Suillaceae</taxon>
        <taxon>Suillus</taxon>
    </lineage>
</organism>
<comment type="caution">
    <text evidence="1">The sequence shown here is derived from an EMBL/GenBank/DDBJ whole genome shotgun (WGS) entry which is preliminary data.</text>
</comment>
<evidence type="ECO:0000313" key="1">
    <source>
        <dbReference type="EMBL" id="KAG1795427.1"/>
    </source>
</evidence>
<dbReference type="AlphaFoldDB" id="A0A9P7AS91"/>
<dbReference type="EMBL" id="JABBWE010000022">
    <property type="protein sequence ID" value="KAG1795427.1"/>
    <property type="molecule type" value="Genomic_DNA"/>
</dbReference>
<gene>
    <name evidence="1" type="ORF">HD556DRAFT_1307579</name>
</gene>
<evidence type="ECO:0000313" key="2">
    <source>
        <dbReference type="Proteomes" id="UP000719766"/>
    </source>
</evidence>
<proteinExistence type="predicted"/>
<dbReference type="RefSeq" id="XP_041161300.1">
    <property type="nucleotide sequence ID" value="XM_041300035.1"/>
</dbReference>
<keyword evidence="2" id="KW-1185">Reference proteome</keyword>
<dbReference type="OrthoDB" id="10641338at2759"/>
<reference evidence="1" key="1">
    <citation type="journal article" date="2020" name="New Phytol.">
        <title>Comparative genomics reveals dynamic genome evolution in host specialist ectomycorrhizal fungi.</title>
        <authorList>
            <person name="Lofgren L.A."/>
            <person name="Nguyen N.H."/>
            <person name="Vilgalys R."/>
            <person name="Ruytinx J."/>
            <person name="Liao H.L."/>
            <person name="Branco S."/>
            <person name="Kuo A."/>
            <person name="LaButti K."/>
            <person name="Lipzen A."/>
            <person name="Andreopoulos W."/>
            <person name="Pangilinan J."/>
            <person name="Riley R."/>
            <person name="Hundley H."/>
            <person name="Na H."/>
            <person name="Barry K."/>
            <person name="Grigoriev I.V."/>
            <person name="Stajich J.E."/>
            <person name="Kennedy P.G."/>
        </authorList>
    </citation>
    <scope>NUCLEOTIDE SEQUENCE</scope>
    <source>
        <strain evidence="1">S12</strain>
    </source>
</reference>
<sequence length="154" mass="17202">MIIDTLNFTIPFTSWIGIASPHVEFPAHSAALSPAFGQAILSKLCITMCGKKQHGYAWWTLVLDGPPPFLYTLGGTRLISPGSPHPELAGDRDFTFAVPLMAYHTPNWQEIEILPKAKKMAFKMLSAVGFHRRAEVAYALWGDDSDYRRKVRGR</sequence>
<accession>A0A9P7AS91</accession>
<protein>
    <submittedName>
        <fullName evidence="1">Uncharacterized protein</fullName>
    </submittedName>
</protein>
<dbReference type="Proteomes" id="UP000719766">
    <property type="component" value="Unassembled WGS sequence"/>
</dbReference>
<name>A0A9P7AS91_9AGAM</name>
<dbReference type="GeneID" id="64593799"/>